<evidence type="ECO:0000313" key="2">
    <source>
        <dbReference type="Proteomes" id="UP001518925"/>
    </source>
</evidence>
<dbReference type="InterPro" id="IPR025546">
    <property type="entry name" value="YqzH"/>
</dbReference>
<organism evidence="1 2">
    <name type="scientific">Bacillus suaedaesalsae</name>
    <dbReference type="NCBI Taxonomy" id="2810349"/>
    <lineage>
        <taxon>Bacteria</taxon>
        <taxon>Bacillati</taxon>
        <taxon>Bacillota</taxon>
        <taxon>Bacilli</taxon>
        <taxon>Bacillales</taxon>
        <taxon>Bacillaceae</taxon>
        <taxon>Bacillus</taxon>
    </lineage>
</organism>
<keyword evidence="2" id="KW-1185">Reference proteome</keyword>
<evidence type="ECO:0008006" key="3">
    <source>
        <dbReference type="Google" id="ProtNLM"/>
    </source>
</evidence>
<accession>A0ABS2DG02</accession>
<proteinExistence type="predicted"/>
<sequence>MDKIFIEKMIRNCLYQYQHTIDSVPLSKEDYTELYERIMDIHKQDQTDLNEIIQDVVYEYLTQ</sequence>
<dbReference type="Pfam" id="PF14164">
    <property type="entry name" value="YqzH"/>
    <property type="match status" value="1"/>
</dbReference>
<dbReference type="Proteomes" id="UP001518925">
    <property type="component" value="Unassembled WGS sequence"/>
</dbReference>
<dbReference type="RefSeq" id="WP_204202778.1">
    <property type="nucleotide sequence ID" value="NZ_JAFELM010000021.1"/>
</dbReference>
<gene>
    <name evidence="1" type="ORF">JR050_06925</name>
</gene>
<comment type="caution">
    <text evidence="1">The sequence shown here is derived from an EMBL/GenBank/DDBJ whole genome shotgun (WGS) entry which is preliminary data.</text>
</comment>
<protein>
    <recommendedName>
        <fullName evidence="3">YqzH-like protein</fullName>
    </recommendedName>
</protein>
<reference evidence="1 2" key="1">
    <citation type="submission" date="2021-02" db="EMBL/GenBank/DDBJ databases">
        <title>Bacillus sp. RD4P76, an endophyte from a halophyte.</title>
        <authorList>
            <person name="Sun J.-Q."/>
        </authorList>
    </citation>
    <scope>NUCLEOTIDE SEQUENCE [LARGE SCALE GENOMIC DNA]</scope>
    <source>
        <strain evidence="1 2">RD4P76</strain>
    </source>
</reference>
<evidence type="ECO:0000313" key="1">
    <source>
        <dbReference type="EMBL" id="MBM6617408.1"/>
    </source>
</evidence>
<name>A0ABS2DG02_9BACI</name>
<dbReference type="EMBL" id="JAFELM010000021">
    <property type="protein sequence ID" value="MBM6617408.1"/>
    <property type="molecule type" value="Genomic_DNA"/>
</dbReference>